<evidence type="ECO:0000256" key="3">
    <source>
        <dbReference type="ARBA" id="ARBA00022588"/>
    </source>
</evidence>
<evidence type="ECO:0000256" key="2">
    <source>
        <dbReference type="ARBA" id="ARBA00022553"/>
    </source>
</evidence>
<keyword evidence="2" id="KW-0597">Phosphoprotein</keyword>
<dbReference type="KEGG" id="cvn:111115979"/>
<name>A0A8B8C701_CRAVI</name>
<proteinExistence type="predicted"/>
<keyword evidence="3" id="KW-0399">Innate immunity</keyword>
<gene>
    <name evidence="11 12" type="primary">LOC111115979</name>
</gene>
<dbReference type="GO" id="GO:0045087">
    <property type="term" value="P:innate immune response"/>
    <property type="evidence" value="ECO:0007669"/>
    <property type="project" value="UniProtKB-KW"/>
</dbReference>
<dbReference type="CDD" id="cd19757">
    <property type="entry name" value="Bbox1"/>
    <property type="match status" value="1"/>
</dbReference>
<dbReference type="InterPro" id="IPR001315">
    <property type="entry name" value="CARD"/>
</dbReference>
<feature type="domain" description="B box-type" evidence="8">
    <location>
        <begin position="904"/>
        <end position="949"/>
    </location>
</feature>
<dbReference type="OrthoDB" id="6162983at2759"/>
<feature type="domain" description="B box-type" evidence="8">
    <location>
        <begin position="705"/>
        <end position="746"/>
    </location>
</feature>
<evidence type="ECO:0000256" key="4">
    <source>
        <dbReference type="ARBA" id="ARBA00022843"/>
    </source>
</evidence>
<evidence type="ECO:0000313" key="11">
    <source>
        <dbReference type="RefSeq" id="XP_022310625.1"/>
    </source>
</evidence>
<dbReference type="AlphaFoldDB" id="A0A8B8C701"/>
<evidence type="ECO:0000256" key="1">
    <source>
        <dbReference type="ARBA" id="ARBA00022499"/>
    </source>
</evidence>
<keyword evidence="5" id="KW-0391">Immunity</keyword>
<dbReference type="GeneID" id="111115979"/>
<keyword evidence="6" id="KW-0479">Metal-binding</keyword>
<dbReference type="InterPro" id="IPR000315">
    <property type="entry name" value="Znf_B-box"/>
</dbReference>
<evidence type="ECO:0000256" key="6">
    <source>
        <dbReference type="PROSITE-ProRule" id="PRU00024"/>
    </source>
</evidence>
<feature type="domain" description="CARD" evidence="9">
    <location>
        <begin position="127"/>
        <end position="186"/>
    </location>
</feature>
<evidence type="ECO:0000259" key="8">
    <source>
        <dbReference type="PROSITE" id="PS50119"/>
    </source>
</evidence>
<dbReference type="CDD" id="cd01671">
    <property type="entry name" value="CARD"/>
    <property type="match status" value="1"/>
</dbReference>
<dbReference type="Pfam" id="PF16739">
    <property type="entry name" value="CARD_2"/>
    <property type="match status" value="1"/>
</dbReference>
<reference evidence="11 12" key="1">
    <citation type="submission" date="2025-04" db="UniProtKB">
        <authorList>
            <consortium name="RefSeq"/>
        </authorList>
    </citation>
    <scope>IDENTIFICATION</scope>
    <source>
        <tissue evidence="11 12">Whole sample</tissue>
    </source>
</reference>
<protein>
    <submittedName>
        <fullName evidence="11 12">Uncharacterized protein LOC111115979 isoform X1</fullName>
    </submittedName>
</protein>
<dbReference type="Proteomes" id="UP000694844">
    <property type="component" value="Chromosome 9"/>
</dbReference>
<evidence type="ECO:0000256" key="7">
    <source>
        <dbReference type="SAM" id="MobiDB-lite"/>
    </source>
</evidence>
<evidence type="ECO:0000313" key="10">
    <source>
        <dbReference type="Proteomes" id="UP000694844"/>
    </source>
</evidence>
<dbReference type="GO" id="GO:0005737">
    <property type="term" value="C:cytoplasm"/>
    <property type="evidence" value="ECO:0007669"/>
    <property type="project" value="UniProtKB-ARBA"/>
</dbReference>
<feature type="region of interest" description="Disordered" evidence="7">
    <location>
        <begin position="548"/>
        <end position="568"/>
    </location>
</feature>
<dbReference type="RefSeq" id="XP_022310625.1">
    <property type="nucleotide sequence ID" value="XM_022454917.1"/>
</dbReference>
<dbReference type="SUPFAM" id="SSF47986">
    <property type="entry name" value="DEATH domain"/>
    <property type="match status" value="2"/>
</dbReference>
<dbReference type="Gene3D" id="1.10.533.10">
    <property type="entry name" value="Death Domain, Fas"/>
    <property type="match status" value="2"/>
</dbReference>
<evidence type="ECO:0000256" key="5">
    <source>
        <dbReference type="ARBA" id="ARBA00022859"/>
    </source>
</evidence>
<dbReference type="PROSITE" id="PS50209">
    <property type="entry name" value="CARD"/>
    <property type="match status" value="2"/>
</dbReference>
<dbReference type="PROSITE" id="PS50119">
    <property type="entry name" value="ZF_BBOX"/>
    <property type="match status" value="4"/>
</dbReference>
<dbReference type="InterPro" id="IPR011029">
    <property type="entry name" value="DEATH-like_dom_sf"/>
</dbReference>
<organism evidence="10 12">
    <name type="scientific">Crassostrea virginica</name>
    <name type="common">Eastern oyster</name>
    <dbReference type="NCBI Taxonomy" id="6565"/>
    <lineage>
        <taxon>Eukaryota</taxon>
        <taxon>Metazoa</taxon>
        <taxon>Spiralia</taxon>
        <taxon>Lophotrochozoa</taxon>
        <taxon>Mollusca</taxon>
        <taxon>Bivalvia</taxon>
        <taxon>Autobranchia</taxon>
        <taxon>Pteriomorphia</taxon>
        <taxon>Ostreida</taxon>
        <taxon>Ostreoidea</taxon>
        <taxon>Ostreidae</taxon>
        <taxon>Crassostrea</taxon>
    </lineage>
</organism>
<evidence type="ECO:0000313" key="12">
    <source>
        <dbReference type="RefSeq" id="XP_022310626.1"/>
    </source>
</evidence>
<feature type="domain" description="B box-type" evidence="8">
    <location>
        <begin position="769"/>
        <end position="814"/>
    </location>
</feature>
<keyword evidence="6" id="KW-0863">Zinc-finger</keyword>
<dbReference type="RefSeq" id="XP_022310626.1">
    <property type="nucleotide sequence ID" value="XM_022454918.1"/>
</dbReference>
<dbReference type="GO" id="GO:0042981">
    <property type="term" value="P:regulation of apoptotic process"/>
    <property type="evidence" value="ECO:0007669"/>
    <property type="project" value="InterPro"/>
</dbReference>
<sequence length="1008" mass="116457">MSEKKSFNNDSPKTSILLEKNFFINNYKALKKQMEPDEIIDYLVQYHILDTDENTRLIDKGRSRKCDFILRKCIRDPDCRSKLKELIEKETQLQEVQCFHTLLHQRPQEIEHAKVVQGCLLQNLKRKENQERLLEVFRKHINTVSFKSILDDFLQEYVINEDDHEEISGVKNRTRAAQLLLTSVERSSWLSNLIPILKSYEENELVERIQQTDLSAEEEEDKETQLKVDFVDGKWSICAYGIEQDIQEVEVTIRTIDGNIIKGAYQRVGILGLEPQLARDTHCTITETEEGSIIILLKKETNDGMTKLRQFIENGYMSLFLKKYFENKEVRRILSKARYNVYVEIKAVDPTTTVSPPQRTGNQKLRFKTCLKQCHSFLLEELEPGYFLKNEKVAPIFQSVITTLEKMTTRTEKIGLILKHLGEQPEETIKIVLDTLQEKNSFIYEQLFPNTEAFNDLDIDQVKRNIFDNLDELIDQLSIDAIRTPFLSMGILSAEELDLLRSSNTNSRMASWQFVRLVLHRGAEAIKIFLRALEQSCSEDLISRLLEKENKDTGGGEHSHSDKGAGRNGKIRYEEFDKENGILFTGNFLLDIANAEVNTYPIEPPQTCSIEHLGSKLKHCLSSQSFLAEDSGYSIREVLRCHMCDKNNPPPYCSDCHLNANQFKNPAEKHLDALRIHRVMPIQKRLTLEFHSDYEEQKDIGNKSYEDIKCDLCNAQNPSLFCELCHVDLCKDCAKKHLSGNEVMPIKRRWSFNLTKHSFNLTGASDSLQNALQCHMCKKPHPTQFCDLCHISLCKACVPIHLFGDSRKHPIVPVKKRWSFELSTHFATKDGPVNAIKDVAPCHLCEKPDPPWKCKLCKITLCRGCAGRHHSDQFKPHKVVPITKGSSSQISKHSYKIYHFVHSIHDIVCQMCEDRCPTLHCNLCCINLCKTCAKKHLFENHRKHKIVTISKRWSCQSENESAIKSDSVKRLTKFVRCFMCQQLKTSVFCGLCHYLFRPLEIFSREAIF</sequence>
<dbReference type="Pfam" id="PF00619">
    <property type="entry name" value="CARD"/>
    <property type="match status" value="1"/>
</dbReference>
<feature type="domain" description="CARD" evidence="9">
    <location>
        <begin position="459"/>
        <end position="549"/>
    </location>
</feature>
<keyword evidence="1" id="KW-1017">Isopeptide bond</keyword>
<keyword evidence="10" id="KW-1185">Reference proteome</keyword>
<keyword evidence="4" id="KW-0832">Ubl conjugation</keyword>
<dbReference type="GO" id="GO:0008270">
    <property type="term" value="F:zinc ion binding"/>
    <property type="evidence" value="ECO:0007669"/>
    <property type="project" value="UniProtKB-KW"/>
</dbReference>
<keyword evidence="6" id="KW-0862">Zinc</keyword>
<accession>A0A8B8C701</accession>
<evidence type="ECO:0000259" key="9">
    <source>
        <dbReference type="PROSITE" id="PS50209"/>
    </source>
</evidence>
<feature type="domain" description="B box-type" evidence="8">
    <location>
        <begin position="837"/>
        <end position="882"/>
    </location>
</feature>
<dbReference type="InterPro" id="IPR031964">
    <property type="entry name" value="CARD_dom"/>
</dbReference>